<feature type="transmembrane region" description="Helical" evidence="1">
    <location>
        <begin position="74"/>
        <end position="96"/>
    </location>
</feature>
<keyword evidence="3" id="KW-1185">Reference proteome</keyword>
<accession>A0A7G1NQY9</accession>
<dbReference type="Proteomes" id="UP000516444">
    <property type="component" value="Chromosome"/>
</dbReference>
<keyword evidence="1" id="KW-1133">Transmembrane helix</keyword>
<evidence type="ECO:0000313" key="2">
    <source>
        <dbReference type="EMBL" id="BCL25673.1"/>
    </source>
</evidence>
<protein>
    <submittedName>
        <fullName evidence="2">Uncharacterized protein</fullName>
    </submittedName>
</protein>
<proteinExistence type="predicted"/>
<organism evidence="2 3">
    <name type="scientific">Streptomyces aurantiacus</name>
    <dbReference type="NCBI Taxonomy" id="47760"/>
    <lineage>
        <taxon>Bacteria</taxon>
        <taxon>Bacillati</taxon>
        <taxon>Actinomycetota</taxon>
        <taxon>Actinomycetes</taxon>
        <taxon>Kitasatosporales</taxon>
        <taxon>Streptomycetaceae</taxon>
        <taxon>Streptomyces</taxon>
        <taxon>Streptomyces aurantiacus group</taxon>
    </lineage>
</organism>
<sequence>MPGGAAAGAAEGAAGGLNAVAGITVAAVSPAASAVVPVAVTTKRRVGRASGGRGAGGEVCEASGARCCPLGSSVLFLLGRLASGVLMSCVLIAIMLGARPTRNQDIHTDEELKPLDPS</sequence>
<dbReference type="EMBL" id="AP023440">
    <property type="protein sequence ID" value="BCL25673.1"/>
    <property type="molecule type" value="Genomic_DNA"/>
</dbReference>
<keyword evidence="1" id="KW-0472">Membrane</keyword>
<dbReference type="KEGG" id="sgm:GCM10017557_05320"/>
<gene>
    <name evidence="2" type="ORF">GCM10017557_05320</name>
</gene>
<reference evidence="2 3" key="1">
    <citation type="journal article" date="2014" name="Int. J. Syst. Evol. Microbiol.">
        <title>Complete genome sequence of Corynebacterium casei LMG S-19264T (=DSM 44701T), isolated from a smear-ripened cheese.</title>
        <authorList>
            <consortium name="US DOE Joint Genome Institute (JGI-PGF)"/>
            <person name="Walter F."/>
            <person name="Albersmeier A."/>
            <person name="Kalinowski J."/>
            <person name="Ruckert C."/>
        </authorList>
    </citation>
    <scope>NUCLEOTIDE SEQUENCE [LARGE SCALE GENOMIC DNA]</scope>
    <source>
        <strain evidence="2 3">JCM 4677</strain>
    </source>
</reference>
<name>A0A7G1NQY9_9ACTN</name>
<evidence type="ECO:0000313" key="3">
    <source>
        <dbReference type="Proteomes" id="UP000516444"/>
    </source>
</evidence>
<keyword evidence="1" id="KW-0812">Transmembrane</keyword>
<dbReference type="AlphaFoldDB" id="A0A7G1NQY9"/>
<evidence type="ECO:0000256" key="1">
    <source>
        <dbReference type="SAM" id="Phobius"/>
    </source>
</evidence>